<gene>
    <name evidence="11" type="primary">Ltbp3_0</name>
    <name evidence="11" type="ORF">GTO95_0003158</name>
</gene>
<comment type="caution">
    <text evidence="9">Lacks conserved residue(s) required for the propagation of feature annotation.</text>
</comment>
<dbReference type="Gene3D" id="2.10.25.10">
    <property type="entry name" value="Laminin"/>
    <property type="match status" value="3"/>
</dbReference>
<feature type="domain" description="EGF-like" evidence="10">
    <location>
        <begin position="69"/>
        <end position="112"/>
    </location>
</feature>
<dbReference type="SUPFAM" id="SSF57184">
    <property type="entry name" value="Growth factor receptor domain"/>
    <property type="match status" value="1"/>
</dbReference>
<dbReference type="Proteomes" id="UP000736164">
    <property type="component" value="Unassembled WGS sequence"/>
</dbReference>
<dbReference type="EMBL" id="JAAWVO010007960">
    <property type="protein sequence ID" value="MBN3312692.1"/>
    <property type="molecule type" value="Genomic_DNA"/>
</dbReference>
<evidence type="ECO:0000256" key="5">
    <source>
        <dbReference type="ARBA" id="ARBA00022729"/>
    </source>
</evidence>
<evidence type="ECO:0000256" key="3">
    <source>
        <dbReference type="ARBA" id="ARBA00022530"/>
    </source>
</evidence>
<dbReference type="PROSITE" id="PS01187">
    <property type="entry name" value="EGF_CA"/>
    <property type="match status" value="2"/>
</dbReference>
<evidence type="ECO:0000256" key="2">
    <source>
        <dbReference type="ARBA" id="ARBA00022525"/>
    </source>
</evidence>
<dbReference type="SMART" id="SM00181">
    <property type="entry name" value="EGF"/>
    <property type="match status" value="3"/>
</dbReference>
<dbReference type="InterPro" id="IPR049883">
    <property type="entry name" value="NOTCH1_EGF-like"/>
</dbReference>
<dbReference type="GO" id="GO:0005509">
    <property type="term" value="F:calcium ion binding"/>
    <property type="evidence" value="ECO:0007669"/>
    <property type="project" value="InterPro"/>
</dbReference>
<evidence type="ECO:0000313" key="12">
    <source>
        <dbReference type="Proteomes" id="UP000736164"/>
    </source>
</evidence>
<evidence type="ECO:0000256" key="7">
    <source>
        <dbReference type="ARBA" id="ARBA00023157"/>
    </source>
</evidence>
<evidence type="ECO:0000256" key="8">
    <source>
        <dbReference type="ARBA" id="ARBA00023180"/>
    </source>
</evidence>
<keyword evidence="3" id="KW-0272">Extracellular matrix</keyword>
<dbReference type="CDD" id="cd00054">
    <property type="entry name" value="EGF_CA"/>
    <property type="match status" value="3"/>
</dbReference>
<name>A0A8J7NG49_ATRSP</name>
<dbReference type="InterPro" id="IPR050751">
    <property type="entry name" value="ECM_structural_protein"/>
</dbReference>
<feature type="non-terminal residue" evidence="11">
    <location>
        <position position="1"/>
    </location>
</feature>
<dbReference type="Pfam" id="PF07645">
    <property type="entry name" value="EGF_CA"/>
    <property type="match status" value="3"/>
</dbReference>
<evidence type="ECO:0000259" key="10">
    <source>
        <dbReference type="PROSITE" id="PS50026"/>
    </source>
</evidence>
<dbReference type="InterPro" id="IPR001881">
    <property type="entry name" value="EGF-like_Ca-bd_dom"/>
</dbReference>
<dbReference type="PANTHER" id="PTHR24034">
    <property type="entry name" value="EGF-LIKE DOMAIN-CONTAINING PROTEIN"/>
    <property type="match status" value="1"/>
</dbReference>
<dbReference type="AlphaFoldDB" id="A0A8J7NG49"/>
<keyword evidence="6" id="KW-0677">Repeat</keyword>
<evidence type="ECO:0000313" key="11">
    <source>
        <dbReference type="EMBL" id="MBN3312692.1"/>
    </source>
</evidence>
<dbReference type="FunFam" id="2.10.25.10:FF:000002">
    <property type="entry name" value="Latent-transforming growth factor beta-binding protein 3"/>
    <property type="match status" value="1"/>
</dbReference>
<keyword evidence="5" id="KW-0732">Signal</keyword>
<keyword evidence="8" id="KW-0325">Glycoprotein</keyword>
<dbReference type="FunFam" id="2.10.25.10:FF:000019">
    <property type="entry name" value="latent-transforming growth factor beta-binding protein 1 isoform X2"/>
    <property type="match status" value="1"/>
</dbReference>
<dbReference type="PROSITE" id="PS50026">
    <property type="entry name" value="EGF_3"/>
    <property type="match status" value="2"/>
</dbReference>
<keyword evidence="7" id="KW-1015">Disulfide bond</keyword>
<organism evidence="11 12">
    <name type="scientific">Atractosteus spatula</name>
    <name type="common">Alligator gar</name>
    <name type="synonym">Lepisosteus spatula</name>
    <dbReference type="NCBI Taxonomy" id="7917"/>
    <lineage>
        <taxon>Eukaryota</taxon>
        <taxon>Metazoa</taxon>
        <taxon>Chordata</taxon>
        <taxon>Craniata</taxon>
        <taxon>Vertebrata</taxon>
        <taxon>Euteleostomi</taxon>
        <taxon>Actinopterygii</taxon>
        <taxon>Neopterygii</taxon>
        <taxon>Holostei</taxon>
        <taxon>Semionotiformes</taxon>
        <taxon>Lepisosteidae</taxon>
        <taxon>Atractosteus</taxon>
    </lineage>
</organism>
<dbReference type="InterPro" id="IPR000152">
    <property type="entry name" value="EGF-type_Asp/Asn_hydroxyl_site"/>
</dbReference>
<feature type="domain" description="EGF-like" evidence="10">
    <location>
        <begin position="113"/>
        <end position="155"/>
    </location>
</feature>
<keyword evidence="12" id="KW-1185">Reference proteome</keyword>
<reference evidence="11" key="1">
    <citation type="journal article" date="2021" name="Cell">
        <title>Tracing the genetic footprints of vertebrate landing in non-teleost ray-finned fishes.</title>
        <authorList>
            <person name="Bi X."/>
            <person name="Wang K."/>
            <person name="Yang L."/>
            <person name="Pan H."/>
            <person name="Jiang H."/>
            <person name="Wei Q."/>
            <person name="Fang M."/>
            <person name="Yu H."/>
            <person name="Zhu C."/>
            <person name="Cai Y."/>
            <person name="He Y."/>
            <person name="Gan X."/>
            <person name="Zeng H."/>
            <person name="Yu D."/>
            <person name="Zhu Y."/>
            <person name="Jiang H."/>
            <person name="Qiu Q."/>
            <person name="Yang H."/>
            <person name="Zhang Y.E."/>
            <person name="Wang W."/>
            <person name="Zhu M."/>
            <person name="He S."/>
            <person name="Zhang G."/>
        </authorList>
    </citation>
    <scope>NUCLEOTIDE SEQUENCE</scope>
    <source>
        <strain evidence="11">Allg_001</strain>
    </source>
</reference>
<comment type="subcellular location">
    <subcellularLocation>
        <location evidence="1">Secreted</location>
        <location evidence="1">Extracellular space</location>
        <location evidence="1">Extracellular matrix</location>
    </subcellularLocation>
</comment>
<evidence type="ECO:0000256" key="4">
    <source>
        <dbReference type="ARBA" id="ARBA00022536"/>
    </source>
</evidence>
<dbReference type="SMART" id="SM00179">
    <property type="entry name" value="EGF_CA"/>
    <property type="match status" value="3"/>
</dbReference>
<comment type="caution">
    <text evidence="11">The sequence shown here is derived from an EMBL/GenBank/DDBJ whole genome shotgun (WGS) entry which is preliminary data.</text>
</comment>
<dbReference type="InterPro" id="IPR000742">
    <property type="entry name" value="EGF"/>
</dbReference>
<evidence type="ECO:0000256" key="9">
    <source>
        <dbReference type="PROSITE-ProRule" id="PRU00076"/>
    </source>
</evidence>
<keyword evidence="2" id="KW-0964">Secreted</keyword>
<evidence type="ECO:0000256" key="6">
    <source>
        <dbReference type="ARBA" id="ARBA00022737"/>
    </source>
</evidence>
<dbReference type="InterPro" id="IPR018097">
    <property type="entry name" value="EGF_Ca-bd_CS"/>
</dbReference>
<keyword evidence="4 9" id="KW-0245">EGF-like domain</keyword>
<feature type="non-terminal residue" evidence="11">
    <location>
        <position position="278"/>
    </location>
</feature>
<proteinExistence type="predicted"/>
<evidence type="ECO:0000256" key="1">
    <source>
        <dbReference type="ARBA" id="ARBA00004498"/>
    </source>
</evidence>
<dbReference type="InterPro" id="IPR009030">
    <property type="entry name" value="Growth_fac_rcpt_cys_sf"/>
</dbReference>
<sequence>MAADKDQLQNVPLDNPVPVHKRETDECRLKRNICGHGECIISANGTTFTNFCAHRPLEIRGRVGPGWVDDNECEAEPCGSGRGQCINTGGSYTCRCNHGYTLQIYLGKRTCADVNECLKHNPCGESGRCVNLPGGYRCECYEGYKSKSHRHPVCEDIDECLDPHTCPNEQCENTPGSYECVPCPPGHRAKDGICYGEPPPHPDCPRPGPPKLSLFFCLVLLFLGSLGREQSQQMKSCSASLKAKSDRVLRYRAEQSLRTGTGQVGYRSKGWQVVPTSW</sequence>
<dbReference type="PROSITE" id="PS00010">
    <property type="entry name" value="ASX_HYDROXYL"/>
    <property type="match status" value="2"/>
</dbReference>
<dbReference type="PANTHER" id="PTHR24034:SF209">
    <property type="entry name" value="EGF-LIKE DOMAIN-CONTAINING PROTEIN"/>
    <property type="match status" value="1"/>
</dbReference>
<accession>A0A8J7NG49</accession>
<protein>
    <submittedName>
        <fullName evidence="11">LTBP3 protein</fullName>
    </submittedName>
</protein>